<organism evidence="2 3">
    <name type="scientific">Candidatus Collierbacteria bacterium GW2011_GWC2_45_15</name>
    <dbReference type="NCBI Taxonomy" id="1618394"/>
    <lineage>
        <taxon>Bacteria</taxon>
        <taxon>Candidatus Collieribacteriota</taxon>
    </lineage>
</organism>
<gene>
    <name evidence="2" type="ORF">UW99_C0033G0002</name>
</gene>
<dbReference type="InterPro" id="IPR051172">
    <property type="entry name" value="Chlamydia_OmcB"/>
</dbReference>
<dbReference type="Proteomes" id="UP000034214">
    <property type="component" value="Unassembled WGS sequence"/>
</dbReference>
<dbReference type="InterPro" id="IPR001434">
    <property type="entry name" value="OmcB-like_DUF11"/>
</dbReference>
<dbReference type="PANTHER" id="PTHR34819">
    <property type="entry name" value="LARGE CYSTEINE-RICH PERIPLASMIC PROTEIN OMCB"/>
    <property type="match status" value="1"/>
</dbReference>
<evidence type="ECO:0000313" key="3">
    <source>
        <dbReference type="Proteomes" id="UP000034214"/>
    </source>
</evidence>
<sequence>MRNRRNTIAIILLLAILLLGGVTVFVAYRISTQVAVAPTAPVSEPAAAISCTTSGGVCRAGTTCPTGQSKLTGADCAVGQSCCIPQWTGSEACKMTFNVLPPACTPRPLCLDTTPPCLSPVPAGGYCPALVCPEGKTVYKDVAGNTPGSYNMDAVNRIANGSSVVPGQTFIYAIEYNSESGTVESAVIDDLLNSKLDFVDSTPECAKQTGSNRVLCNITKNHITAVQTAGTPGKVAIRVKVKENATPGTLPNAATISSTYIAGADASRSNTSKSLCDNTLNISIAPTVAVACKSKVALNSAGTTMINTVGENETFLYSLDVSNTGNAAASEVVVTDTLAAGKLVFVDSDSGCTYSESTRVVTCNTSLNAGETKKITFRVKTSADLTDGETISNTASAKLPITSSTAAGSECTKALKVALPILAATKEAYKDNTNNTPGNYELTEAITTVAKNQTFTYAIAITNSGTGTASGIIINDPLTGQNQDQLAFVDSDIKCDWTAAEKLIRCAADIQPGASGNVAFRVKVADTAVNGQVIQNAGVVSHQGTDINVSKSLTVSTVVACNSTCTTNAECESGFTCDTTASKCRNSQCTTEESCVTYSCTYGPTYSCTYSSNGDRSSHSCSHGRTYSCTCNRRSTT</sequence>
<dbReference type="PANTHER" id="PTHR34819:SF3">
    <property type="entry name" value="CELL SURFACE PROTEIN"/>
    <property type="match status" value="1"/>
</dbReference>
<dbReference type="AlphaFoldDB" id="A0A0G1LNK7"/>
<comment type="caution">
    <text evidence="2">The sequence shown here is derived from an EMBL/GenBank/DDBJ whole genome shotgun (WGS) entry which is preliminary data.</text>
</comment>
<feature type="domain" description="DUF11" evidence="1">
    <location>
        <begin position="307"/>
        <end position="397"/>
    </location>
</feature>
<proteinExistence type="predicted"/>
<protein>
    <recommendedName>
        <fullName evidence="1">DUF11 domain-containing protein</fullName>
    </recommendedName>
</protein>
<name>A0A0G1LNK7_9BACT</name>
<evidence type="ECO:0000313" key="2">
    <source>
        <dbReference type="EMBL" id="KKT97431.1"/>
    </source>
</evidence>
<dbReference type="InterPro" id="IPR047589">
    <property type="entry name" value="DUF11_rpt"/>
</dbReference>
<reference evidence="2 3" key="1">
    <citation type="journal article" date="2015" name="Nature">
        <title>rRNA introns, odd ribosomes, and small enigmatic genomes across a large radiation of phyla.</title>
        <authorList>
            <person name="Brown C.T."/>
            <person name="Hug L.A."/>
            <person name="Thomas B.C."/>
            <person name="Sharon I."/>
            <person name="Castelle C.J."/>
            <person name="Singh A."/>
            <person name="Wilkins M.J."/>
            <person name="Williams K.H."/>
            <person name="Banfield J.F."/>
        </authorList>
    </citation>
    <scope>NUCLEOTIDE SEQUENCE [LARGE SCALE GENOMIC DNA]</scope>
</reference>
<dbReference type="EMBL" id="LCKM01000033">
    <property type="protein sequence ID" value="KKT97431.1"/>
    <property type="molecule type" value="Genomic_DNA"/>
</dbReference>
<evidence type="ECO:0000259" key="1">
    <source>
        <dbReference type="Pfam" id="PF01345"/>
    </source>
</evidence>
<feature type="domain" description="DUF11" evidence="1">
    <location>
        <begin position="447"/>
        <end position="550"/>
    </location>
</feature>
<accession>A0A0G1LNK7</accession>
<dbReference type="Pfam" id="PF01345">
    <property type="entry name" value="DUF11"/>
    <property type="match status" value="2"/>
</dbReference>
<dbReference type="NCBIfam" id="TIGR01451">
    <property type="entry name" value="B_ant_repeat"/>
    <property type="match status" value="2"/>
</dbReference>